<keyword evidence="2" id="KW-0732">Signal</keyword>
<dbReference type="Proteomes" id="UP000646484">
    <property type="component" value="Unassembled WGS sequence"/>
</dbReference>
<gene>
    <name evidence="3" type="ORF">H8S64_00655</name>
</gene>
<evidence type="ECO:0000313" key="3">
    <source>
        <dbReference type="EMBL" id="MBC5619601.1"/>
    </source>
</evidence>
<protein>
    <recommendedName>
        <fullName evidence="5">DUF4988 domain-containing protein</fullName>
    </recommendedName>
</protein>
<accession>A0ABR7CV98</accession>
<name>A0ABR7CV98_9BACT</name>
<evidence type="ECO:0000256" key="2">
    <source>
        <dbReference type="SAM" id="SignalP"/>
    </source>
</evidence>
<organism evidence="3 4">
    <name type="scientific">Butyricimonas hominis</name>
    <dbReference type="NCBI Taxonomy" id="2763032"/>
    <lineage>
        <taxon>Bacteria</taxon>
        <taxon>Pseudomonadati</taxon>
        <taxon>Bacteroidota</taxon>
        <taxon>Bacteroidia</taxon>
        <taxon>Bacteroidales</taxon>
        <taxon>Odoribacteraceae</taxon>
        <taxon>Butyricimonas</taxon>
    </lineage>
</organism>
<evidence type="ECO:0008006" key="5">
    <source>
        <dbReference type="Google" id="ProtNLM"/>
    </source>
</evidence>
<dbReference type="EMBL" id="JACOOH010000001">
    <property type="protein sequence ID" value="MBC5619601.1"/>
    <property type="molecule type" value="Genomic_DNA"/>
</dbReference>
<evidence type="ECO:0000256" key="1">
    <source>
        <dbReference type="SAM" id="Coils"/>
    </source>
</evidence>
<feature type="chain" id="PRO_5045091728" description="DUF4988 domain-containing protein" evidence="2">
    <location>
        <begin position="27"/>
        <end position="952"/>
    </location>
</feature>
<reference evidence="3 4" key="1">
    <citation type="submission" date="2020-08" db="EMBL/GenBank/DDBJ databases">
        <title>Genome public.</title>
        <authorList>
            <person name="Liu C."/>
            <person name="Sun Q."/>
        </authorList>
    </citation>
    <scope>NUCLEOTIDE SEQUENCE [LARGE SCALE GENOMIC DNA]</scope>
    <source>
        <strain evidence="3 4">NSJ-56</strain>
    </source>
</reference>
<sequence>MNRKWNYVKKALFGMLILGLASPSFVGCKDYDDDIDDLQKQITENKEAIEANKKAIADIQSAVDAGAILVDVQETSNGIVVKLSNGKSYPITNGKDGNDGNDGAAAPVPTFEIQDGKLVASYADGTSKVVWDKVLSVDDFTFRVEEGHLIVNEKDMGKVSGTDGLTPEIKFEGTKLVIKIGDQTIEKELKGEKGDDADLTPLQFRVNSVNGELEYTKDGNTWTSTGTKVTGEVPALNFEIKDGVLYLNPNEDFTQGAIGSVVPNEFKVGSDGYLYVNGKKTEALVPGVYMKKDVENGTMTIHIPAYDEETNGIKVDVNGIVYEDVVIPLHINKIQVTSVTLVPMTEGGDLKVYKLAGADEDDEPLYATASQLRFRVNPEGATLGTDFKMLEVMDQFKLSRSAGPVFSLLNAKQNEEDGLVYADFKFENVDLTSEDAYTLAAGVENLYTGKVIYSNYTEFKPAGQEITPQFMKLANGKEVVVGEGETPVFELIRVAGKSVNIAENIFVKAKIKEAAAQELRTIESYGFAAPTFEVKEALEPGVSSKNIFAVEGTTIKVNDVTFQAQGAEATFSVIAKVGDLTVGTQEIKVKMVEDIKQLNLIKDVVVDNFNGSAREIALALEANAINQFNTHFNVDVTTADNVEVAFKVTDKNGNDATANFTTFDKLSATPKITVNAGTKDGVYNVVMTVTNTVSPTVKVMSETKFTISVHEIKFLEAWKVAEYWQKGADAITIKVDKTTEDFKSDLSKLFNINADLGVKVKYVNKAGETKVKVEGNEAKLMAPKNLVIGGNVSGKIVAQLVNAEDESLVVDEKEIDVTFENPIKSFTVSGEDKLTMLDATASGDQGGVTLDIDKLLTLALNVDNRAGEIVNIIKKEESGKNAIEPDGGMYGASAIAYSLKGADDRFSINEGKLTWRNTSTALSQEVKAVVVITIENNWKTITKEVTVTVKPN</sequence>
<proteinExistence type="predicted"/>
<comment type="caution">
    <text evidence="3">The sequence shown here is derived from an EMBL/GenBank/DDBJ whole genome shotgun (WGS) entry which is preliminary data.</text>
</comment>
<feature type="signal peptide" evidence="2">
    <location>
        <begin position="1"/>
        <end position="26"/>
    </location>
</feature>
<keyword evidence="4" id="KW-1185">Reference proteome</keyword>
<evidence type="ECO:0000313" key="4">
    <source>
        <dbReference type="Proteomes" id="UP000646484"/>
    </source>
</evidence>
<feature type="coiled-coil region" evidence="1">
    <location>
        <begin position="28"/>
        <end position="55"/>
    </location>
</feature>
<dbReference type="RefSeq" id="WP_186974578.1">
    <property type="nucleotide sequence ID" value="NZ_JACOOH010000001.1"/>
</dbReference>
<dbReference type="PROSITE" id="PS51257">
    <property type="entry name" value="PROKAR_LIPOPROTEIN"/>
    <property type="match status" value="1"/>
</dbReference>
<keyword evidence="1" id="KW-0175">Coiled coil</keyword>